<accession>A0A2K3M0N8</accession>
<sequence>MDAIASELSELNKSGSSRGGSERSSSEDKDRGYFGGWVYHLGVNSLGREYCHLRFLFIRGKYVCMYKRDPHDNPAI</sequence>
<evidence type="ECO:0000256" key="1">
    <source>
        <dbReference type="SAM" id="MobiDB-lite"/>
    </source>
</evidence>
<evidence type="ECO:0000313" key="2">
    <source>
        <dbReference type="EMBL" id="PNX84355.1"/>
    </source>
</evidence>
<reference evidence="2 3" key="2">
    <citation type="journal article" date="2017" name="Front. Plant Sci.">
        <title>Gene Classification and Mining of Molecular Markers Useful in Red Clover (Trifolium pratense) Breeding.</title>
        <authorList>
            <person name="Istvanek J."/>
            <person name="Dluhosova J."/>
            <person name="Dluhos P."/>
            <person name="Patkova L."/>
            <person name="Nedelnik J."/>
            <person name="Repkova J."/>
        </authorList>
    </citation>
    <scope>NUCLEOTIDE SEQUENCE [LARGE SCALE GENOMIC DNA]</scope>
    <source>
        <strain evidence="3">cv. Tatra</strain>
        <tissue evidence="2">Young leaves</tissue>
    </source>
</reference>
<evidence type="ECO:0000313" key="3">
    <source>
        <dbReference type="Proteomes" id="UP000236291"/>
    </source>
</evidence>
<feature type="compositionally biased region" description="Basic and acidic residues" evidence="1">
    <location>
        <begin position="20"/>
        <end position="32"/>
    </location>
</feature>
<reference evidence="2 3" key="1">
    <citation type="journal article" date="2014" name="Am. J. Bot.">
        <title>Genome assembly and annotation for red clover (Trifolium pratense; Fabaceae).</title>
        <authorList>
            <person name="Istvanek J."/>
            <person name="Jaros M."/>
            <person name="Krenek A."/>
            <person name="Repkova J."/>
        </authorList>
    </citation>
    <scope>NUCLEOTIDE SEQUENCE [LARGE SCALE GENOMIC DNA]</scope>
    <source>
        <strain evidence="3">cv. Tatra</strain>
        <tissue evidence="2">Young leaves</tissue>
    </source>
</reference>
<feature type="region of interest" description="Disordered" evidence="1">
    <location>
        <begin position="1"/>
        <end position="33"/>
    </location>
</feature>
<name>A0A2K3M0N8_TRIPR</name>
<dbReference type="STRING" id="57577.A0A2K3M0N8"/>
<proteinExistence type="predicted"/>
<dbReference type="AlphaFoldDB" id="A0A2K3M0N8"/>
<dbReference type="EMBL" id="ASHM01046151">
    <property type="protein sequence ID" value="PNX84355.1"/>
    <property type="molecule type" value="Genomic_DNA"/>
</dbReference>
<comment type="caution">
    <text evidence="2">The sequence shown here is derived from an EMBL/GenBank/DDBJ whole genome shotgun (WGS) entry which is preliminary data.</text>
</comment>
<dbReference type="Proteomes" id="UP000236291">
    <property type="component" value="Unassembled WGS sequence"/>
</dbReference>
<protein>
    <submittedName>
        <fullName evidence="2">Lipid binding protein</fullName>
    </submittedName>
</protein>
<gene>
    <name evidence="2" type="ORF">L195_g040415</name>
</gene>
<organism evidence="2 3">
    <name type="scientific">Trifolium pratense</name>
    <name type="common">Red clover</name>
    <dbReference type="NCBI Taxonomy" id="57577"/>
    <lineage>
        <taxon>Eukaryota</taxon>
        <taxon>Viridiplantae</taxon>
        <taxon>Streptophyta</taxon>
        <taxon>Embryophyta</taxon>
        <taxon>Tracheophyta</taxon>
        <taxon>Spermatophyta</taxon>
        <taxon>Magnoliopsida</taxon>
        <taxon>eudicotyledons</taxon>
        <taxon>Gunneridae</taxon>
        <taxon>Pentapetalae</taxon>
        <taxon>rosids</taxon>
        <taxon>fabids</taxon>
        <taxon>Fabales</taxon>
        <taxon>Fabaceae</taxon>
        <taxon>Papilionoideae</taxon>
        <taxon>50 kb inversion clade</taxon>
        <taxon>NPAAA clade</taxon>
        <taxon>Hologalegina</taxon>
        <taxon>IRL clade</taxon>
        <taxon>Trifolieae</taxon>
        <taxon>Trifolium</taxon>
    </lineage>
</organism>
<feature type="non-terminal residue" evidence="2">
    <location>
        <position position="76"/>
    </location>
</feature>